<evidence type="ECO:0008006" key="4">
    <source>
        <dbReference type="Google" id="ProtNLM"/>
    </source>
</evidence>
<keyword evidence="3" id="KW-1185">Reference proteome</keyword>
<reference evidence="3" key="1">
    <citation type="journal article" date="2019" name="Int. J. Syst. Evol. Microbiol.">
        <title>The Global Catalogue of Microorganisms (GCM) 10K type strain sequencing project: providing services to taxonomists for standard genome sequencing and annotation.</title>
        <authorList>
            <consortium name="The Broad Institute Genomics Platform"/>
            <consortium name="The Broad Institute Genome Sequencing Center for Infectious Disease"/>
            <person name="Wu L."/>
            <person name="Ma J."/>
        </authorList>
    </citation>
    <scope>NUCLEOTIDE SEQUENCE [LARGE SCALE GENOMIC DNA]</scope>
    <source>
        <strain evidence="3">JCM 18657</strain>
    </source>
</reference>
<keyword evidence="1" id="KW-0812">Transmembrane</keyword>
<sequence length="125" mass="13296">MRTGRSTLQVFIVMILAAFGVFFGIDIATRGLEQVNGQMPQTEAGTQAVQSAVPRGERVRPSATPTPRVVAPALRVTPPPTEQEEDVYPPEPAIAQFGNSVGDLLHHSASLVVNGVSSIFSKLTD</sequence>
<dbReference type="Proteomes" id="UP001596528">
    <property type="component" value="Unassembled WGS sequence"/>
</dbReference>
<feature type="transmembrane region" description="Helical" evidence="1">
    <location>
        <begin position="6"/>
        <end position="25"/>
    </location>
</feature>
<organism evidence="2 3">
    <name type="scientific">Paenibacillus thermoaerophilus</name>
    <dbReference type="NCBI Taxonomy" id="1215385"/>
    <lineage>
        <taxon>Bacteria</taxon>
        <taxon>Bacillati</taxon>
        <taxon>Bacillota</taxon>
        <taxon>Bacilli</taxon>
        <taxon>Bacillales</taxon>
        <taxon>Paenibacillaceae</taxon>
        <taxon>Paenibacillus</taxon>
    </lineage>
</organism>
<evidence type="ECO:0000256" key="1">
    <source>
        <dbReference type="SAM" id="Phobius"/>
    </source>
</evidence>
<gene>
    <name evidence="2" type="ORF">ACFQWB_01230</name>
</gene>
<keyword evidence="1" id="KW-0472">Membrane</keyword>
<proteinExistence type="predicted"/>
<evidence type="ECO:0000313" key="3">
    <source>
        <dbReference type="Proteomes" id="UP001596528"/>
    </source>
</evidence>
<accession>A0ABW2UXE7</accession>
<dbReference type="RefSeq" id="WP_138787627.1">
    <property type="nucleotide sequence ID" value="NZ_JBHTGQ010000002.1"/>
</dbReference>
<evidence type="ECO:0000313" key="2">
    <source>
        <dbReference type="EMBL" id="MFC7748567.1"/>
    </source>
</evidence>
<keyword evidence="1" id="KW-1133">Transmembrane helix</keyword>
<name>A0ABW2UXE7_9BACL</name>
<dbReference type="EMBL" id="JBHTGQ010000002">
    <property type="protein sequence ID" value="MFC7748567.1"/>
    <property type="molecule type" value="Genomic_DNA"/>
</dbReference>
<comment type="caution">
    <text evidence="2">The sequence shown here is derived from an EMBL/GenBank/DDBJ whole genome shotgun (WGS) entry which is preliminary data.</text>
</comment>
<protein>
    <recommendedName>
        <fullName evidence="4">Translation initiation factor IF-2</fullName>
    </recommendedName>
</protein>